<protein>
    <submittedName>
        <fullName evidence="1">Uncharacterized protein</fullName>
    </submittedName>
</protein>
<name>A0A834CLG8_ORYME</name>
<evidence type="ECO:0000313" key="1">
    <source>
        <dbReference type="EMBL" id="KAF6728981.1"/>
    </source>
</evidence>
<accession>A0A834CLG8</accession>
<proteinExistence type="predicted"/>
<comment type="caution">
    <text evidence="1">The sequence shown here is derived from an EMBL/GenBank/DDBJ whole genome shotgun (WGS) entry which is preliminary data.</text>
</comment>
<dbReference type="AlphaFoldDB" id="A0A834CLG8"/>
<reference evidence="1" key="1">
    <citation type="journal article" name="BMC Genomics">
        <title>Long-read sequencing and de novo genome assembly of marine medaka (Oryzias melastigma).</title>
        <authorList>
            <person name="Liang P."/>
            <person name="Saqib H.S.A."/>
            <person name="Ni X."/>
            <person name="Shen Y."/>
        </authorList>
    </citation>
    <scope>NUCLEOTIDE SEQUENCE</scope>
    <source>
        <strain evidence="1">Bigg-433</strain>
    </source>
</reference>
<organism evidence="1 2">
    <name type="scientific">Oryzias melastigma</name>
    <name type="common">Marine medaka</name>
    <dbReference type="NCBI Taxonomy" id="30732"/>
    <lineage>
        <taxon>Eukaryota</taxon>
        <taxon>Metazoa</taxon>
        <taxon>Chordata</taxon>
        <taxon>Craniata</taxon>
        <taxon>Vertebrata</taxon>
        <taxon>Euteleostomi</taxon>
        <taxon>Actinopterygii</taxon>
        <taxon>Neopterygii</taxon>
        <taxon>Teleostei</taxon>
        <taxon>Neoteleostei</taxon>
        <taxon>Acanthomorphata</taxon>
        <taxon>Ovalentaria</taxon>
        <taxon>Atherinomorphae</taxon>
        <taxon>Beloniformes</taxon>
        <taxon>Adrianichthyidae</taxon>
        <taxon>Oryziinae</taxon>
        <taxon>Oryzias</taxon>
    </lineage>
</organism>
<dbReference type="Proteomes" id="UP000646548">
    <property type="component" value="Unassembled WGS sequence"/>
</dbReference>
<sequence length="73" mass="8373">MAPLLCHLDKQLSAMDIEHLFKPDLSEAGSNKRNQEEKTISFWADYLLDCEVSHGKHVCQHFKAPSRGQLQHI</sequence>
<evidence type="ECO:0000313" key="2">
    <source>
        <dbReference type="Proteomes" id="UP000646548"/>
    </source>
</evidence>
<dbReference type="EMBL" id="WKFB01000268">
    <property type="protein sequence ID" value="KAF6728981.1"/>
    <property type="molecule type" value="Genomic_DNA"/>
</dbReference>
<gene>
    <name evidence="1" type="ORF">FQA47_011573</name>
</gene>